<protein>
    <submittedName>
        <fullName evidence="2">Uncharacterized protein</fullName>
    </submittedName>
</protein>
<feature type="region of interest" description="Disordered" evidence="1">
    <location>
        <begin position="71"/>
        <end position="100"/>
    </location>
</feature>
<proteinExistence type="predicted"/>
<sequence>MPDTSVPPRERLGAMPFNQLQTGLHPPERPPDVLLEETSISPRHRTVQLHPSDIHPHPQQVIAPPTHQFLGLRRSFPQHEHDRPSRAKPPSKRPMNGCQENLHPLRNIQHREKEGNCSLSTAQNHPGRAEIVPAGNEGLSLPCWRMSLTLNS</sequence>
<feature type="region of interest" description="Disordered" evidence="1">
    <location>
        <begin position="1"/>
        <end position="34"/>
    </location>
</feature>
<organism evidence="2 3">
    <name type="scientific">Piedraia hortae CBS 480.64</name>
    <dbReference type="NCBI Taxonomy" id="1314780"/>
    <lineage>
        <taxon>Eukaryota</taxon>
        <taxon>Fungi</taxon>
        <taxon>Dikarya</taxon>
        <taxon>Ascomycota</taxon>
        <taxon>Pezizomycotina</taxon>
        <taxon>Dothideomycetes</taxon>
        <taxon>Dothideomycetidae</taxon>
        <taxon>Capnodiales</taxon>
        <taxon>Piedraiaceae</taxon>
        <taxon>Piedraia</taxon>
    </lineage>
</organism>
<dbReference type="AlphaFoldDB" id="A0A6A7C271"/>
<evidence type="ECO:0000313" key="2">
    <source>
        <dbReference type="EMBL" id="KAF2861611.1"/>
    </source>
</evidence>
<dbReference type="EMBL" id="MU005971">
    <property type="protein sequence ID" value="KAF2861611.1"/>
    <property type="molecule type" value="Genomic_DNA"/>
</dbReference>
<dbReference type="Proteomes" id="UP000799421">
    <property type="component" value="Unassembled WGS sequence"/>
</dbReference>
<reference evidence="2" key="1">
    <citation type="journal article" date="2020" name="Stud. Mycol.">
        <title>101 Dothideomycetes genomes: a test case for predicting lifestyles and emergence of pathogens.</title>
        <authorList>
            <person name="Haridas S."/>
            <person name="Albert R."/>
            <person name="Binder M."/>
            <person name="Bloem J."/>
            <person name="Labutti K."/>
            <person name="Salamov A."/>
            <person name="Andreopoulos B."/>
            <person name="Baker S."/>
            <person name="Barry K."/>
            <person name="Bills G."/>
            <person name="Bluhm B."/>
            <person name="Cannon C."/>
            <person name="Castanera R."/>
            <person name="Culley D."/>
            <person name="Daum C."/>
            <person name="Ezra D."/>
            <person name="Gonzalez J."/>
            <person name="Henrissat B."/>
            <person name="Kuo A."/>
            <person name="Liang C."/>
            <person name="Lipzen A."/>
            <person name="Lutzoni F."/>
            <person name="Magnuson J."/>
            <person name="Mondo S."/>
            <person name="Nolan M."/>
            <person name="Ohm R."/>
            <person name="Pangilinan J."/>
            <person name="Park H.-J."/>
            <person name="Ramirez L."/>
            <person name="Alfaro M."/>
            <person name="Sun H."/>
            <person name="Tritt A."/>
            <person name="Yoshinaga Y."/>
            <person name="Zwiers L.-H."/>
            <person name="Turgeon B."/>
            <person name="Goodwin S."/>
            <person name="Spatafora J."/>
            <person name="Crous P."/>
            <person name="Grigoriev I."/>
        </authorList>
    </citation>
    <scope>NUCLEOTIDE SEQUENCE</scope>
    <source>
        <strain evidence="2">CBS 480.64</strain>
    </source>
</reference>
<accession>A0A6A7C271</accession>
<name>A0A6A7C271_9PEZI</name>
<evidence type="ECO:0000313" key="3">
    <source>
        <dbReference type="Proteomes" id="UP000799421"/>
    </source>
</evidence>
<keyword evidence="3" id="KW-1185">Reference proteome</keyword>
<evidence type="ECO:0000256" key="1">
    <source>
        <dbReference type="SAM" id="MobiDB-lite"/>
    </source>
</evidence>
<gene>
    <name evidence="2" type="ORF">K470DRAFT_33083</name>
</gene>